<dbReference type="Gene3D" id="2.60.40.420">
    <property type="entry name" value="Cupredoxins - blue copper proteins"/>
    <property type="match status" value="1"/>
</dbReference>
<comment type="caution">
    <text evidence="2">The sequence shown here is derived from an EMBL/GenBank/DDBJ whole genome shotgun (WGS) entry which is preliminary data.</text>
</comment>
<organism evidence="2 3">
    <name type="scientific">Amycolatopsis acididurans</name>
    <dbReference type="NCBI Taxonomy" id="2724524"/>
    <lineage>
        <taxon>Bacteria</taxon>
        <taxon>Bacillati</taxon>
        <taxon>Actinomycetota</taxon>
        <taxon>Actinomycetes</taxon>
        <taxon>Pseudonocardiales</taxon>
        <taxon>Pseudonocardiaceae</taxon>
        <taxon>Amycolatopsis</taxon>
    </lineage>
</organism>
<dbReference type="InterPro" id="IPR008972">
    <property type="entry name" value="Cupredoxin"/>
</dbReference>
<dbReference type="PROSITE" id="PS51257">
    <property type="entry name" value="PROKAR_LIPOPROTEIN"/>
    <property type="match status" value="1"/>
</dbReference>
<protein>
    <submittedName>
        <fullName evidence="2">Copper-binding protein</fullName>
    </submittedName>
</protein>
<feature type="signal peptide" evidence="1">
    <location>
        <begin position="1"/>
        <end position="23"/>
    </location>
</feature>
<evidence type="ECO:0000313" key="3">
    <source>
        <dbReference type="Proteomes" id="UP000715441"/>
    </source>
</evidence>
<dbReference type="SUPFAM" id="SSF49503">
    <property type="entry name" value="Cupredoxins"/>
    <property type="match status" value="1"/>
</dbReference>
<gene>
    <name evidence="2" type="ORF">HFP15_29315</name>
</gene>
<feature type="chain" id="PRO_5046521827" evidence="1">
    <location>
        <begin position="24"/>
        <end position="146"/>
    </location>
</feature>
<dbReference type="RefSeq" id="WP_168519999.1">
    <property type="nucleotide sequence ID" value="NZ_JAAXLS010000029.1"/>
</dbReference>
<keyword evidence="3" id="KW-1185">Reference proteome</keyword>
<proteinExistence type="predicted"/>
<dbReference type="Proteomes" id="UP000715441">
    <property type="component" value="Unassembled WGS sequence"/>
</dbReference>
<name>A0ABX1JE52_9PSEU</name>
<evidence type="ECO:0000313" key="2">
    <source>
        <dbReference type="EMBL" id="NKQ56975.1"/>
    </source>
</evidence>
<accession>A0ABX1JE52</accession>
<dbReference type="EMBL" id="JAAXLS010000029">
    <property type="protein sequence ID" value="NKQ56975.1"/>
    <property type="molecule type" value="Genomic_DNA"/>
</dbReference>
<keyword evidence="1" id="KW-0732">Signal</keyword>
<sequence length="146" mass="14524">MSIRRAARHGAHALAIGTAAVFAAACGGTTPSSPPTSAAAPAGTSVTATMTDYHIALSQTSFTPGKYTFNAVNSGKTPHALEINGPGVVNQRTPGTLQPGQSATLTVTLGTGSYELWCPIDGHKGLGMDLTVTTGGGPAPSSPSGY</sequence>
<reference evidence="2 3" key="1">
    <citation type="submission" date="2020-04" db="EMBL/GenBank/DDBJ databases">
        <title>Novel species.</title>
        <authorList>
            <person name="Teo W.F.A."/>
            <person name="Lipun K."/>
            <person name="Srisuk N."/>
            <person name="Duangmal K."/>
        </authorList>
    </citation>
    <scope>NUCLEOTIDE SEQUENCE [LARGE SCALE GENOMIC DNA]</scope>
    <source>
        <strain evidence="2 3">K13G38</strain>
    </source>
</reference>
<evidence type="ECO:0000256" key="1">
    <source>
        <dbReference type="SAM" id="SignalP"/>
    </source>
</evidence>